<evidence type="ECO:0000313" key="3">
    <source>
        <dbReference type="EMBL" id="GBA97137.1"/>
    </source>
</evidence>
<evidence type="ECO:0000313" key="4">
    <source>
        <dbReference type="EMBL" id="KAB1950464.1"/>
    </source>
</evidence>
<reference evidence="3 10" key="3">
    <citation type="journal article" date="2018" name="Int. J. Syst. Evol. Microbiol.">
        <title>Lactobacillus paragasseri sp. nov., a sister taxon of Lactobacillus gasseri, based on whole-genome sequence analyses.</title>
        <authorList>
            <person name="Tanizawa Y."/>
            <person name="Tada I."/>
            <person name="Kobayashi H."/>
            <person name="Endo A."/>
            <person name="Maeno S."/>
            <person name="Toyoda A."/>
            <person name="Arita M."/>
            <person name="Nakamura Y."/>
            <person name="Sakamoto M."/>
            <person name="Ohkuma M."/>
            <person name="Tohno M."/>
        </authorList>
    </citation>
    <scope>NUCLEOTIDE SEQUENCE [LARGE SCALE GENOMIC DNA]</scope>
    <source>
        <strain evidence="3 10">JCM 1025</strain>
    </source>
</reference>
<dbReference type="EMBL" id="PKKC01000002">
    <property type="protein sequence ID" value="PKZ90834.1"/>
    <property type="molecule type" value="Genomic_DNA"/>
</dbReference>
<dbReference type="RefSeq" id="WP_003647765.1">
    <property type="nucleotide sequence ID" value="NZ_BEXJ01000002.1"/>
</dbReference>
<reference evidence="2 8" key="1">
    <citation type="submission" date="2017-05" db="EMBL/GenBank/DDBJ databases">
        <authorList>
            <person name="Oh N.-S."/>
        </authorList>
    </citation>
    <scope>NUCLEOTIDE SEQUENCE [LARGE SCALE GENOMIC DNA]</scope>
    <source>
        <strain evidence="2 8">4M13</strain>
    </source>
</reference>
<keyword evidence="1" id="KW-0812">Transmembrane</keyword>
<keyword evidence="1" id="KW-0472">Membrane</keyword>
<evidence type="ECO:0000313" key="5">
    <source>
        <dbReference type="EMBL" id="PKZ90834.1"/>
    </source>
</evidence>
<reference evidence="5 9" key="2">
    <citation type="submission" date="2017-12" db="EMBL/GenBank/DDBJ databases">
        <title>Phylogenetic diversity of female urinary microbiome.</title>
        <authorList>
            <person name="Thomas-White K."/>
            <person name="Wolfe A.J."/>
        </authorList>
    </citation>
    <scope>NUCLEOTIDE SEQUENCE [LARGE SCALE GENOMIC DNA]</scope>
    <source>
        <strain evidence="5 9">UMB0099</strain>
    </source>
</reference>
<gene>
    <name evidence="2" type="ORF">CCE30_02695</name>
    <name evidence="5" type="ORF">CYJ86_06915</name>
    <name evidence="4" type="ORF">F8244_05740</name>
    <name evidence="7" type="ORF">FIPPAONL_01322</name>
    <name evidence="6" type="ORF">J3E67_000387</name>
    <name evidence="3" type="ORF">LJCM1025_14060</name>
</gene>
<reference evidence="6" key="6">
    <citation type="submission" date="2021-03" db="EMBL/GenBank/DDBJ databases">
        <title>Whole genome sequence of Lactobacillus gasseri HL75.</title>
        <authorList>
            <person name="Kim J.-M."/>
            <person name="Chung S.H."/>
            <person name="Kim J.-S."/>
        </authorList>
    </citation>
    <scope>NUCLEOTIDE SEQUENCE</scope>
    <source>
        <strain evidence="6">HL75</strain>
    </source>
</reference>
<organism evidence="4 12">
    <name type="scientific">Lactobacillus gasseri</name>
    <dbReference type="NCBI Taxonomy" id="1596"/>
    <lineage>
        <taxon>Bacteria</taxon>
        <taxon>Bacillati</taxon>
        <taxon>Bacillota</taxon>
        <taxon>Bacilli</taxon>
        <taxon>Lactobacillales</taxon>
        <taxon>Lactobacillaceae</taxon>
        <taxon>Lactobacillus</taxon>
    </lineage>
</organism>
<proteinExistence type="predicted"/>
<sequence>MKLLINIILVLIVLAGFGGMIYLSVNGNRFLGAAGLAMLYFVGSIGYFVNCYTIKKRGRI</sequence>
<evidence type="ECO:0000313" key="11">
    <source>
        <dbReference type="Proteomes" id="UP000316012"/>
    </source>
</evidence>
<dbReference type="GeneID" id="48924382"/>
<dbReference type="EMBL" id="WBOA01000002">
    <property type="protein sequence ID" value="KAB1950464.1"/>
    <property type="molecule type" value="Genomic_DNA"/>
</dbReference>
<dbReference type="Proteomes" id="UP000195798">
    <property type="component" value="Chromosome"/>
</dbReference>
<dbReference type="EMBL" id="SRMD01000088">
    <property type="protein sequence ID" value="TQW14912.1"/>
    <property type="molecule type" value="Genomic_DNA"/>
</dbReference>
<protein>
    <submittedName>
        <fullName evidence="4">Uncharacterized protein</fullName>
    </submittedName>
</protein>
<dbReference type="OrthoDB" id="2323333at2"/>
<dbReference type="Proteomes" id="UP000234740">
    <property type="component" value="Unassembled WGS sequence"/>
</dbReference>
<evidence type="ECO:0000313" key="8">
    <source>
        <dbReference type="Proteomes" id="UP000195798"/>
    </source>
</evidence>
<keyword evidence="1" id="KW-1133">Transmembrane helix</keyword>
<reference evidence="7 11" key="4">
    <citation type="submission" date="2019-04" db="EMBL/GenBank/DDBJ databases">
        <title>Lactobacillus gasseri 7171 assembly.</title>
        <authorList>
            <person name="Joris B.R."/>
            <person name="Giguere D."/>
        </authorList>
    </citation>
    <scope>NUCLEOTIDE SEQUENCE [LARGE SCALE GENOMIC DNA]</scope>
    <source>
        <strain evidence="7 11">7171</strain>
    </source>
</reference>
<feature type="transmembrane region" description="Helical" evidence="1">
    <location>
        <begin position="31"/>
        <end position="54"/>
    </location>
</feature>
<evidence type="ECO:0000313" key="9">
    <source>
        <dbReference type="Proteomes" id="UP000234740"/>
    </source>
</evidence>
<reference evidence="4 12" key="5">
    <citation type="submission" date="2019-09" db="EMBL/GenBank/DDBJ databases">
        <title>Investigation of probiotic properties of different lactic acid bacteria.</title>
        <authorList>
            <person name="Jaomanjaka F."/>
            <person name="Blanc P."/>
        </authorList>
    </citation>
    <scope>NUCLEOTIDE SEQUENCE [LARGE SCALE GENOMIC DNA]</scope>
    <source>
        <strain evidence="4 12">BIO6369</strain>
    </source>
</reference>
<feature type="transmembrane region" description="Helical" evidence="1">
    <location>
        <begin position="7"/>
        <end position="25"/>
    </location>
</feature>
<dbReference type="Proteomes" id="UP000316012">
    <property type="component" value="Unassembled WGS sequence"/>
</dbReference>
<accession>A0A133P7H6</accession>
<dbReference type="EMBL" id="BEXJ01000002">
    <property type="protein sequence ID" value="GBA97137.1"/>
    <property type="molecule type" value="Genomic_DNA"/>
</dbReference>
<dbReference type="Proteomes" id="UP000250668">
    <property type="component" value="Unassembled WGS sequence"/>
</dbReference>
<dbReference type="EMBL" id="CP071801">
    <property type="protein sequence ID" value="QTD66088.1"/>
    <property type="molecule type" value="Genomic_DNA"/>
</dbReference>
<dbReference type="EMBL" id="CP021427">
    <property type="protein sequence ID" value="ART97887.1"/>
    <property type="molecule type" value="Genomic_DNA"/>
</dbReference>
<dbReference type="AlphaFoldDB" id="A0A133P7H6"/>
<dbReference type="Proteomes" id="UP000460112">
    <property type="component" value="Unassembled WGS sequence"/>
</dbReference>
<dbReference type="eggNOG" id="ENOG5032K4A">
    <property type="taxonomic scope" value="Bacteria"/>
</dbReference>
<evidence type="ECO:0000256" key="1">
    <source>
        <dbReference type="SAM" id="Phobius"/>
    </source>
</evidence>
<name>A0A133P7H6_LACGS</name>
<evidence type="ECO:0000313" key="7">
    <source>
        <dbReference type="EMBL" id="TQW14912.1"/>
    </source>
</evidence>
<evidence type="ECO:0000313" key="10">
    <source>
        <dbReference type="Proteomes" id="UP000250668"/>
    </source>
</evidence>
<keyword evidence="11" id="KW-1185">Reference proteome</keyword>
<dbReference type="OMA" id="IGYFVNC"/>
<evidence type="ECO:0000313" key="12">
    <source>
        <dbReference type="Proteomes" id="UP000460112"/>
    </source>
</evidence>
<evidence type="ECO:0000313" key="2">
    <source>
        <dbReference type="EMBL" id="ART97887.1"/>
    </source>
</evidence>
<dbReference type="Proteomes" id="UP000663932">
    <property type="component" value="Chromosome"/>
</dbReference>
<evidence type="ECO:0000313" key="6">
    <source>
        <dbReference type="EMBL" id="QTD66088.1"/>
    </source>
</evidence>
<dbReference type="STRING" id="324831.LGAS_0366"/>